<feature type="domain" description="EF-hand" evidence="7">
    <location>
        <begin position="27"/>
        <end position="62"/>
    </location>
</feature>
<dbReference type="AlphaFoldDB" id="A0A151ZFI8"/>
<dbReference type="Gene3D" id="1.10.238.10">
    <property type="entry name" value="EF-hand"/>
    <property type="match status" value="1"/>
</dbReference>
<dbReference type="Pfam" id="PF13499">
    <property type="entry name" value="EF-hand_7"/>
    <property type="match status" value="1"/>
</dbReference>
<keyword evidence="3" id="KW-0677">Repeat</keyword>
<dbReference type="OrthoDB" id="26525at2759"/>
<reference evidence="8 9" key="1">
    <citation type="submission" date="2015-12" db="EMBL/GenBank/DDBJ databases">
        <title>Dictyostelia acquired genes for synthesis and detection of signals that induce cell-type specialization by lateral gene transfer from prokaryotes.</title>
        <authorList>
            <person name="Gloeckner G."/>
            <person name="Schaap P."/>
        </authorList>
    </citation>
    <scope>NUCLEOTIDE SEQUENCE [LARGE SCALE GENOMIC DNA]</scope>
    <source>
        <strain evidence="8 9">TK</strain>
    </source>
</reference>
<dbReference type="GO" id="GO:0005509">
    <property type="term" value="F:calcium ion binding"/>
    <property type="evidence" value="ECO:0007669"/>
    <property type="project" value="InterPro"/>
</dbReference>
<dbReference type="GO" id="GO:0060170">
    <property type="term" value="C:ciliary membrane"/>
    <property type="evidence" value="ECO:0007669"/>
    <property type="project" value="TreeGrafter"/>
</dbReference>
<dbReference type="InterPro" id="IPR011992">
    <property type="entry name" value="EF-hand-dom_pair"/>
</dbReference>
<proteinExistence type="predicted"/>
<dbReference type="GO" id="GO:1903569">
    <property type="term" value="P:positive regulation of protein localization to ciliary membrane"/>
    <property type="evidence" value="ECO:0007669"/>
    <property type="project" value="TreeGrafter"/>
</dbReference>
<dbReference type="InterPro" id="IPR002048">
    <property type="entry name" value="EF_hand_dom"/>
</dbReference>
<evidence type="ECO:0000313" key="9">
    <source>
        <dbReference type="Proteomes" id="UP000076078"/>
    </source>
</evidence>
<evidence type="ECO:0000256" key="4">
    <source>
        <dbReference type="ARBA" id="ARBA00022837"/>
    </source>
</evidence>
<protein>
    <recommendedName>
        <fullName evidence="7">EF-hand domain-containing protein</fullName>
    </recommendedName>
</protein>
<dbReference type="InParanoid" id="A0A151ZFI8"/>
<keyword evidence="4" id="KW-0106">Calcium</keyword>
<evidence type="ECO:0000256" key="2">
    <source>
        <dbReference type="ARBA" id="ARBA00022723"/>
    </source>
</evidence>
<evidence type="ECO:0000256" key="1">
    <source>
        <dbReference type="ARBA" id="ARBA00004370"/>
    </source>
</evidence>
<comment type="subcellular location">
    <subcellularLocation>
        <location evidence="1">Membrane</location>
    </subcellularLocation>
</comment>
<dbReference type="InterPro" id="IPR052266">
    <property type="entry name" value="Miro-EF-hand_domain"/>
</dbReference>
<dbReference type="OMA" id="DEIMEFM"/>
<evidence type="ECO:0000256" key="3">
    <source>
        <dbReference type="ARBA" id="ARBA00022737"/>
    </source>
</evidence>
<dbReference type="Proteomes" id="UP000076078">
    <property type="component" value="Unassembled WGS sequence"/>
</dbReference>
<keyword evidence="5" id="KW-0472">Membrane</keyword>
<keyword evidence="9" id="KW-1185">Reference proteome</keyword>
<feature type="compositionally biased region" description="Low complexity" evidence="6">
    <location>
        <begin position="121"/>
        <end position="152"/>
    </location>
</feature>
<name>A0A151ZFI8_TIELA</name>
<evidence type="ECO:0000259" key="7">
    <source>
        <dbReference type="PROSITE" id="PS50222"/>
    </source>
</evidence>
<dbReference type="EMBL" id="LODT01000029">
    <property type="protein sequence ID" value="KYQ92736.1"/>
    <property type="molecule type" value="Genomic_DNA"/>
</dbReference>
<organism evidence="8 9">
    <name type="scientific">Tieghemostelium lacteum</name>
    <name type="common">Slime mold</name>
    <name type="synonym">Dictyostelium lacteum</name>
    <dbReference type="NCBI Taxonomy" id="361077"/>
    <lineage>
        <taxon>Eukaryota</taxon>
        <taxon>Amoebozoa</taxon>
        <taxon>Evosea</taxon>
        <taxon>Eumycetozoa</taxon>
        <taxon>Dictyostelia</taxon>
        <taxon>Dictyosteliales</taxon>
        <taxon>Raperosteliaceae</taxon>
        <taxon>Tieghemostelium</taxon>
    </lineage>
</organism>
<sequence length="152" mass="17271">MGKKASNNSKSTIPKLIDPDEEYFTEIAEKVLKEIFALYDLDGDGCLSDKELDAFATGCNGQPFDKNSIRDLKDNFDINDKEYLTVRGFMEMYYMQSVSDPQETWKDIEKHGYNRKFEKVSSTTTTKNDSSNNNNNNTTTPTTSTNTTTDLK</sequence>
<evidence type="ECO:0000313" key="8">
    <source>
        <dbReference type="EMBL" id="KYQ92736.1"/>
    </source>
</evidence>
<evidence type="ECO:0000256" key="6">
    <source>
        <dbReference type="SAM" id="MobiDB-lite"/>
    </source>
</evidence>
<evidence type="ECO:0000256" key="5">
    <source>
        <dbReference type="ARBA" id="ARBA00023136"/>
    </source>
</evidence>
<dbReference type="SUPFAM" id="SSF47473">
    <property type="entry name" value="EF-hand"/>
    <property type="match status" value="1"/>
</dbReference>
<dbReference type="STRING" id="361077.A0A151ZFI8"/>
<dbReference type="PANTHER" id="PTHR46819:SF1">
    <property type="entry name" value="EF-HAND CALCIUM-BINDING DOMAIN-CONTAINING PROTEIN 7"/>
    <property type="match status" value="1"/>
</dbReference>
<gene>
    <name evidence="8" type="ORF">DLAC_11666</name>
</gene>
<comment type="caution">
    <text evidence="8">The sequence shown here is derived from an EMBL/GenBank/DDBJ whole genome shotgun (WGS) entry which is preliminary data.</text>
</comment>
<dbReference type="InterPro" id="IPR018247">
    <property type="entry name" value="EF_Hand_1_Ca_BS"/>
</dbReference>
<dbReference type="PROSITE" id="PS00018">
    <property type="entry name" value="EF_HAND_1"/>
    <property type="match status" value="1"/>
</dbReference>
<dbReference type="PANTHER" id="PTHR46819">
    <property type="entry name" value="EF-HAND CALCIUM-BINDING DOMAIN-CONTAINING PROTEIN 7"/>
    <property type="match status" value="1"/>
</dbReference>
<dbReference type="PROSITE" id="PS50222">
    <property type="entry name" value="EF_HAND_2"/>
    <property type="match status" value="1"/>
</dbReference>
<keyword evidence="2" id="KW-0479">Metal-binding</keyword>
<accession>A0A151ZFI8</accession>
<dbReference type="GO" id="GO:0098797">
    <property type="term" value="C:plasma membrane protein complex"/>
    <property type="evidence" value="ECO:0007669"/>
    <property type="project" value="TreeGrafter"/>
</dbReference>
<feature type="region of interest" description="Disordered" evidence="6">
    <location>
        <begin position="118"/>
        <end position="152"/>
    </location>
</feature>